<protein>
    <submittedName>
        <fullName evidence="2">Zinc finger BED domain-containing protein 5-like isoform X2</fullName>
    </submittedName>
</protein>
<keyword evidence="1" id="KW-1185">Reference proteome</keyword>
<organism evidence="1 2">
    <name type="scientific">Hydra vulgaris</name>
    <name type="common">Hydra</name>
    <name type="synonym">Hydra attenuata</name>
    <dbReference type="NCBI Taxonomy" id="6087"/>
    <lineage>
        <taxon>Eukaryota</taxon>
        <taxon>Metazoa</taxon>
        <taxon>Cnidaria</taxon>
        <taxon>Hydrozoa</taxon>
        <taxon>Hydroidolina</taxon>
        <taxon>Anthoathecata</taxon>
        <taxon>Aplanulata</taxon>
        <taxon>Hydridae</taxon>
        <taxon>Hydra</taxon>
    </lineage>
</organism>
<gene>
    <name evidence="2" type="primary">LOC101237599</name>
</gene>
<evidence type="ECO:0000313" key="1">
    <source>
        <dbReference type="Proteomes" id="UP001652625"/>
    </source>
</evidence>
<dbReference type="Proteomes" id="UP001652625">
    <property type="component" value="Chromosome 03"/>
</dbReference>
<reference evidence="2" key="1">
    <citation type="submission" date="2025-08" db="UniProtKB">
        <authorList>
            <consortium name="RefSeq"/>
        </authorList>
    </citation>
    <scope>IDENTIFICATION</scope>
</reference>
<accession>A0ABM4BNR6</accession>
<dbReference type="PANTHER" id="PTHR45913:SF22">
    <property type="entry name" value="SCAN BOX DOMAIN-CONTAINING PROTEIN"/>
    <property type="match status" value="1"/>
</dbReference>
<dbReference type="PANTHER" id="PTHR45913">
    <property type="entry name" value="EPM2A-INTERACTING PROTEIN 1"/>
    <property type="match status" value="1"/>
</dbReference>
<name>A0ABM4BNR6_HYDVU</name>
<sequence>MSKSKKRSYSDEYMKYSFTYMLKETICYPQCVICYKVLGNDSMKPSKLAIHLNKFHPDLRTKDSDFFKRKFESLKRCKLDKTGIIHQTQQNIVEASYKVSYIIAQKKKAHTLAEEVILPYMEVMCTCTKEIVRLLFGEEAVKKIDSIPLSNTTVKRRITDISSNIKENVINEIKESPYFSIQLDESTDVSSMAQLIVFCRYIHNNKFKEEFLFSSFLETTTEAADIMEIMKQFFNDNKLQWKYLLGITTDGAPAMMGCKSGLQTRIKEIAPNVVGVHCFIHRHALATKTLPGSLKTVFNQLVKLVNHIKSSAFNTRLFTKFCSDLDAEHNNFCFILQCDGFLLKSFWKDFSSLETK</sequence>
<proteinExistence type="predicted"/>
<dbReference type="RefSeq" id="XP_065650744.1">
    <property type="nucleotide sequence ID" value="XM_065794672.1"/>
</dbReference>
<evidence type="ECO:0000313" key="2">
    <source>
        <dbReference type="RefSeq" id="XP_065650744.1"/>
    </source>
</evidence>
<dbReference type="GeneID" id="101237599"/>